<sequence>MSAFEQVHESLFPTEGDGPITEFEKESRRRRLRLVVIAYPFALTLIALGMNALLFGISPLVMTLPAKEVLAVLAVSAALLLINHSWLMTATELARSRYGLHATPEEWAAAKADRSMAPAEGLVEVERCQNAHRNTTENTVYFVFLAVLMALGSPAYPAVIAWIGGYGLARLGYTYGYLSGWSALRGLFMSLGLLSLYGMASYLLLALFF</sequence>
<dbReference type="Pfam" id="PF01124">
    <property type="entry name" value="MAPEG"/>
    <property type="match status" value="1"/>
</dbReference>
<gene>
    <name evidence="6" type="ORF">M0H32_27035</name>
</gene>
<keyword evidence="4 5" id="KW-0472">Membrane</keyword>
<protein>
    <submittedName>
        <fullName evidence="6">MAPEG family protein</fullName>
    </submittedName>
</protein>
<dbReference type="EMBL" id="JALNMJ010000032">
    <property type="protein sequence ID" value="MCK7615828.1"/>
    <property type="molecule type" value="Genomic_DNA"/>
</dbReference>
<evidence type="ECO:0000256" key="3">
    <source>
        <dbReference type="ARBA" id="ARBA00022989"/>
    </source>
</evidence>
<dbReference type="SUPFAM" id="SSF161084">
    <property type="entry name" value="MAPEG domain-like"/>
    <property type="match status" value="1"/>
</dbReference>
<feature type="transmembrane region" description="Helical" evidence="5">
    <location>
        <begin position="34"/>
        <end position="57"/>
    </location>
</feature>
<dbReference type="InterPro" id="IPR001129">
    <property type="entry name" value="Membr-assoc_MAPEG"/>
</dbReference>
<feature type="transmembrane region" description="Helical" evidence="5">
    <location>
        <begin position="183"/>
        <end position="208"/>
    </location>
</feature>
<feature type="transmembrane region" description="Helical" evidence="5">
    <location>
        <begin position="69"/>
        <end position="87"/>
    </location>
</feature>
<dbReference type="InterPro" id="IPR023352">
    <property type="entry name" value="MAPEG-like_dom_sf"/>
</dbReference>
<evidence type="ECO:0000256" key="1">
    <source>
        <dbReference type="ARBA" id="ARBA00004370"/>
    </source>
</evidence>
<reference evidence="6" key="1">
    <citation type="submission" date="2022-04" db="EMBL/GenBank/DDBJ databases">
        <title>Roseibium sp. CAU 1639 isolated from mud.</title>
        <authorList>
            <person name="Kim W."/>
        </authorList>
    </citation>
    <scope>NUCLEOTIDE SEQUENCE</scope>
    <source>
        <strain evidence="6">CAU 1639</strain>
    </source>
</reference>
<evidence type="ECO:0000313" key="7">
    <source>
        <dbReference type="Proteomes" id="UP001431221"/>
    </source>
</evidence>
<evidence type="ECO:0000256" key="2">
    <source>
        <dbReference type="ARBA" id="ARBA00022692"/>
    </source>
</evidence>
<proteinExistence type="predicted"/>
<evidence type="ECO:0000256" key="4">
    <source>
        <dbReference type="ARBA" id="ARBA00023136"/>
    </source>
</evidence>
<dbReference type="Gene3D" id="1.20.120.550">
    <property type="entry name" value="Membrane associated eicosanoid/glutathione metabolism-like domain"/>
    <property type="match status" value="1"/>
</dbReference>
<dbReference type="RefSeq" id="WP_248159665.1">
    <property type="nucleotide sequence ID" value="NZ_JALNMJ010000032.1"/>
</dbReference>
<organism evidence="6 7">
    <name type="scientific">Roseibium sediminicola</name>
    <dbReference type="NCBI Taxonomy" id="2933272"/>
    <lineage>
        <taxon>Bacteria</taxon>
        <taxon>Pseudomonadati</taxon>
        <taxon>Pseudomonadota</taxon>
        <taxon>Alphaproteobacteria</taxon>
        <taxon>Hyphomicrobiales</taxon>
        <taxon>Stappiaceae</taxon>
        <taxon>Roseibium</taxon>
    </lineage>
</organism>
<evidence type="ECO:0000313" key="6">
    <source>
        <dbReference type="EMBL" id="MCK7615828.1"/>
    </source>
</evidence>
<keyword evidence="3 5" id="KW-1133">Transmembrane helix</keyword>
<dbReference type="Proteomes" id="UP001431221">
    <property type="component" value="Unassembled WGS sequence"/>
</dbReference>
<keyword evidence="2 5" id="KW-0812">Transmembrane</keyword>
<comment type="caution">
    <text evidence="6">The sequence shown here is derived from an EMBL/GenBank/DDBJ whole genome shotgun (WGS) entry which is preliminary data.</text>
</comment>
<accession>A0ABT0H2B1</accession>
<evidence type="ECO:0000256" key="5">
    <source>
        <dbReference type="SAM" id="Phobius"/>
    </source>
</evidence>
<name>A0ABT0H2B1_9HYPH</name>
<feature type="transmembrane region" description="Helical" evidence="5">
    <location>
        <begin position="140"/>
        <end position="163"/>
    </location>
</feature>
<comment type="subcellular location">
    <subcellularLocation>
        <location evidence="1">Membrane</location>
    </subcellularLocation>
</comment>
<keyword evidence="7" id="KW-1185">Reference proteome</keyword>